<dbReference type="PANTHER" id="PTHR43685:SF2">
    <property type="entry name" value="GLYCOSYLTRANSFERASE 2-LIKE DOMAIN-CONTAINING PROTEIN"/>
    <property type="match status" value="1"/>
</dbReference>
<gene>
    <name evidence="2" type="ORF">CLV94_2475</name>
</gene>
<dbReference type="Pfam" id="PF00535">
    <property type="entry name" value="Glycos_transf_2"/>
    <property type="match status" value="1"/>
</dbReference>
<dbReference type="EMBL" id="RBLC01000003">
    <property type="protein sequence ID" value="RKS21840.1"/>
    <property type="molecule type" value="Genomic_DNA"/>
</dbReference>
<dbReference type="Proteomes" id="UP000277579">
    <property type="component" value="Unassembled WGS sequence"/>
</dbReference>
<dbReference type="InterPro" id="IPR050834">
    <property type="entry name" value="Glycosyltransf_2"/>
</dbReference>
<keyword evidence="2" id="KW-0808">Transferase</keyword>
<keyword evidence="3" id="KW-1185">Reference proteome</keyword>
<dbReference type="InterPro" id="IPR001173">
    <property type="entry name" value="Glyco_trans_2-like"/>
</dbReference>
<comment type="caution">
    <text evidence="2">The sequence shown here is derived from an EMBL/GenBank/DDBJ whole genome shotgun (WGS) entry which is preliminary data.</text>
</comment>
<feature type="domain" description="Glycosyltransferase 2-like" evidence="1">
    <location>
        <begin position="4"/>
        <end position="149"/>
    </location>
</feature>
<organism evidence="2 3">
    <name type="scientific">Flavobacterium endophyticum</name>
    <dbReference type="NCBI Taxonomy" id="1540163"/>
    <lineage>
        <taxon>Bacteria</taxon>
        <taxon>Pseudomonadati</taxon>
        <taxon>Bacteroidota</taxon>
        <taxon>Flavobacteriia</taxon>
        <taxon>Flavobacteriales</taxon>
        <taxon>Flavobacteriaceae</taxon>
        <taxon>Flavobacterium</taxon>
    </lineage>
</organism>
<reference evidence="2 3" key="1">
    <citation type="submission" date="2018-10" db="EMBL/GenBank/DDBJ databases">
        <title>Genomic Encyclopedia of Archaeal and Bacterial Type Strains, Phase II (KMG-II): from individual species to whole genera.</title>
        <authorList>
            <person name="Goeker M."/>
        </authorList>
    </citation>
    <scope>NUCLEOTIDE SEQUENCE [LARGE SCALE GENOMIC DNA]</scope>
    <source>
        <strain evidence="2 3">DSM 29537</strain>
    </source>
</reference>
<dbReference type="RefSeq" id="WP_121376779.1">
    <property type="nucleotide sequence ID" value="NZ_RBLC01000003.1"/>
</dbReference>
<dbReference type="CDD" id="cd00761">
    <property type="entry name" value="Glyco_tranf_GTA_type"/>
    <property type="match status" value="1"/>
</dbReference>
<dbReference type="PANTHER" id="PTHR43685">
    <property type="entry name" value="GLYCOSYLTRANSFERASE"/>
    <property type="match status" value="1"/>
</dbReference>
<protein>
    <submittedName>
        <fullName evidence="2">Glycosyltransferase involved in cell wall biosynthesis</fullName>
    </submittedName>
</protein>
<dbReference type="Gene3D" id="3.90.550.10">
    <property type="entry name" value="Spore Coat Polysaccharide Biosynthesis Protein SpsA, Chain A"/>
    <property type="match status" value="1"/>
</dbReference>
<name>A0A495M9B8_9FLAO</name>
<dbReference type="OrthoDB" id="597270at2"/>
<dbReference type="AlphaFoldDB" id="A0A495M9B8"/>
<proteinExistence type="predicted"/>
<dbReference type="InterPro" id="IPR029044">
    <property type="entry name" value="Nucleotide-diphossugar_trans"/>
</dbReference>
<accession>A0A495M9B8</accession>
<sequence>MKYSIITPTYNRRDLIARAIQSVLAQTYEDFELVIVDDASTDDTIQVVESFLYDKRIKLIKCEVNGGVNKARNIGLNSISDQSEAVTFLDSDDEFEPNALENMLAEMNLHEDINYFRFGVKYEDGKFANNLSHVGVKAGFDYYIKNLFTIGEWVCTFRRNIIDNGFKYSTEVKAFEIIPYIALARQEDMFFSSKVVRKYYTGHESISNQKFSKEKLANTIKGYEIILNNNRDIKNISSKIFGILNHTLANLYILDGRKREGLKLTIRAFLAYPADLRIVRNLINFIIK</sequence>
<dbReference type="GO" id="GO:0016740">
    <property type="term" value="F:transferase activity"/>
    <property type="evidence" value="ECO:0007669"/>
    <property type="project" value="UniProtKB-KW"/>
</dbReference>
<evidence type="ECO:0000259" key="1">
    <source>
        <dbReference type="Pfam" id="PF00535"/>
    </source>
</evidence>
<evidence type="ECO:0000313" key="2">
    <source>
        <dbReference type="EMBL" id="RKS21840.1"/>
    </source>
</evidence>
<dbReference type="SUPFAM" id="SSF53448">
    <property type="entry name" value="Nucleotide-diphospho-sugar transferases"/>
    <property type="match status" value="1"/>
</dbReference>
<evidence type="ECO:0000313" key="3">
    <source>
        <dbReference type="Proteomes" id="UP000277579"/>
    </source>
</evidence>